<gene>
    <name evidence="2" type="ORF">SAMN06265348_103478</name>
</gene>
<feature type="transmembrane region" description="Helical" evidence="1">
    <location>
        <begin position="33"/>
        <end position="51"/>
    </location>
</feature>
<evidence type="ECO:0008006" key="4">
    <source>
        <dbReference type="Google" id="ProtNLM"/>
    </source>
</evidence>
<keyword evidence="1" id="KW-0812">Transmembrane</keyword>
<evidence type="ECO:0000256" key="1">
    <source>
        <dbReference type="SAM" id="Phobius"/>
    </source>
</evidence>
<dbReference type="EMBL" id="FXTN01000003">
    <property type="protein sequence ID" value="SMO57468.1"/>
    <property type="molecule type" value="Genomic_DNA"/>
</dbReference>
<feature type="transmembrane region" description="Helical" evidence="1">
    <location>
        <begin position="7"/>
        <end position="27"/>
    </location>
</feature>
<feature type="transmembrane region" description="Helical" evidence="1">
    <location>
        <begin position="72"/>
        <end position="91"/>
    </location>
</feature>
<keyword evidence="1" id="KW-0472">Membrane</keyword>
<evidence type="ECO:0000313" key="3">
    <source>
        <dbReference type="Proteomes" id="UP000320300"/>
    </source>
</evidence>
<name>A0A521CDG7_9SPHI</name>
<dbReference type="Proteomes" id="UP000320300">
    <property type="component" value="Unassembled WGS sequence"/>
</dbReference>
<keyword evidence="1" id="KW-1133">Transmembrane helix</keyword>
<proteinExistence type="predicted"/>
<dbReference type="AlphaFoldDB" id="A0A521CDG7"/>
<evidence type="ECO:0000313" key="2">
    <source>
        <dbReference type="EMBL" id="SMO57468.1"/>
    </source>
</evidence>
<organism evidence="2 3">
    <name type="scientific">Pedobacter westerhofensis</name>
    <dbReference type="NCBI Taxonomy" id="425512"/>
    <lineage>
        <taxon>Bacteria</taxon>
        <taxon>Pseudomonadati</taxon>
        <taxon>Bacteroidota</taxon>
        <taxon>Sphingobacteriia</taxon>
        <taxon>Sphingobacteriales</taxon>
        <taxon>Sphingobacteriaceae</taxon>
        <taxon>Pedobacter</taxon>
    </lineage>
</organism>
<sequence>MLTGLCFFYQKIILPSVVFSVMLSLMFQKYVDFFTGAGISFMILLPVMQYLTYEIRKPGEYFFYYNLGLSKLILWITTISISAVSGISIALI</sequence>
<protein>
    <recommendedName>
        <fullName evidence="4">Amino acid transporter transmembrane domain-containing protein</fullName>
    </recommendedName>
</protein>
<reference evidence="2 3" key="1">
    <citation type="submission" date="2017-05" db="EMBL/GenBank/DDBJ databases">
        <authorList>
            <person name="Varghese N."/>
            <person name="Submissions S."/>
        </authorList>
    </citation>
    <scope>NUCLEOTIDE SEQUENCE [LARGE SCALE GENOMIC DNA]</scope>
    <source>
        <strain evidence="2 3">DSM 19036</strain>
    </source>
</reference>
<accession>A0A521CDG7</accession>
<keyword evidence="3" id="KW-1185">Reference proteome</keyword>